<accession>A0A0F8Z338</accession>
<evidence type="ECO:0000313" key="1">
    <source>
        <dbReference type="EMBL" id="KKK80455.1"/>
    </source>
</evidence>
<organism evidence="1">
    <name type="scientific">marine sediment metagenome</name>
    <dbReference type="NCBI Taxonomy" id="412755"/>
    <lineage>
        <taxon>unclassified sequences</taxon>
        <taxon>metagenomes</taxon>
        <taxon>ecological metagenomes</taxon>
    </lineage>
</organism>
<dbReference type="EMBL" id="LAZR01053574">
    <property type="protein sequence ID" value="KKK80455.1"/>
    <property type="molecule type" value="Genomic_DNA"/>
</dbReference>
<reference evidence="1" key="1">
    <citation type="journal article" date="2015" name="Nature">
        <title>Complex archaea that bridge the gap between prokaryotes and eukaryotes.</title>
        <authorList>
            <person name="Spang A."/>
            <person name="Saw J.H."/>
            <person name="Jorgensen S.L."/>
            <person name="Zaremba-Niedzwiedzka K."/>
            <person name="Martijn J."/>
            <person name="Lind A.E."/>
            <person name="van Eijk R."/>
            <person name="Schleper C."/>
            <person name="Guy L."/>
            <person name="Ettema T.J."/>
        </authorList>
    </citation>
    <scope>NUCLEOTIDE SEQUENCE</scope>
</reference>
<proteinExistence type="predicted"/>
<comment type="caution">
    <text evidence="1">The sequence shown here is derived from an EMBL/GenBank/DDBJ whole genome shotgun (WGS) entry which is preliminary data.</text>
</comment>
<dbReference type="AlphaFoldDB" id="A0A0F8Z338"/>
<protein>
    <submittedName>
        <fullName evidence="1">Uncharacterized protein</fullName>
    </submittedName>
</protein>
<name>A0A0F8Z338_9ZZZZ</name>
<gene>
    <name evidence="1" type="ORF">LCGC14_2823340</name>
</gene>
<sequence length="55" mass="5981">ALVEALTGQMTKHLNVMKKMGKSTDTFVAEYGAMIHEISSSPTATLEALRSLIEE</sequence>
<feature type="non-terminal residue" evidence="1">
    <location>
        <position position="1"/>
    </location>
</feature>